<evidence type="ECO:0000256" key="3">
    <source>
        <dbReference type="ARBA" id="ARBA00022676"/>
    </source>
</evidence>
<dbReference type="PANTHER" id="PTHR45825">
    <property type="entry name" value="GRANULE-BOUND STARCH SYNTHASE 1, CHLOROPLASTIC/AMYLOPLASTIC"/>
    <property type="match status" value="1"/>
</dbReference>
<dbReference type="PANTHER" id="PTHR45825:SF11">
    <property type="entry name" value="ALPHA AMYLASE DOMAIN-CONTAINING PROTEIN"/>
    <property type="match status" value="1"/>
</dbReference>
<dbReference type="EC" id="2.4.1.21" evidence="2"/>
<comment type="catalytic activity">
    <reaction evidence="1">
        <text>[(1-&gt;4)-alpha-D-glucosyl](n) + ADP-alpha-D-glucose = [(1-&gt;4)-alpha-D-glucosyl](n+1) + ADP + H(+)</text>
        <dbReference type="Rhea" id="RHEA:18189"/>
        <dbReference type="Rhea" id="RHEA-COMP:9584"/>
        <dbReference type="Rhea" id="RHEA-COMP:9587"/>
        <dbReference type="ChEBI" id="CHEBI:15378"/>
        <dbReference type="ChEBI" id="CHEBI:15444"/>
        <dbReference type="ChEBI" id="CHEBI:57498"/>
        <dbReference type="ChEBI" id="CHEBI:456216"/>
        <dbReference type="EC" id="2.4.1.21"/>
    </reaction>
</comment>
<evidence type="ECO:0000313" key="8">
    <source>
        <dbReference type="Proteomes" id="UP001432099"/>
    </source>
</evidence>
<dbReference type="EMBL" id="AP028127">
    <property type="protein sequence ID" value="BEH90369.1"/>
    <property type="molecule type" value="Genomic_DNA"/>
</dbReference>
<organism evidence="7 8">
    <name type="scientific">Turicibacter faecis</name>
    <dbReference type="NCBI Taxonomy" id="2963365"/>
    <lineage>
        <taxon>Bacteria</taxon>
        <taxon>Bacillati</taxon>
        <taxon>Bacillota</taxon>
        <taxon>Erysipelotrichia</taxon>
        <taxon>Erysipelotrichales</taxon>
        <taxon>Turicibacteraceae</taxon>
        <taxon>Turicibacter</taxon>
    </lineage>
</organism>
<dbReference type="Pfam" id="PF04760">
    <property type="entry name" value="IF2_N"/>
    <property type="match status" value="1"/>
</dbReference>
<evidence type="ECO:0000256" key="1">
    <source>
        <dbReference type="ARBA" id="ARBA00001478"/>
    </source>
</evidence>
<dbReference type="InterPro" id="IPR006847">
    <property type="entry name" value="IF2_N"/>
</dbReference>
<dbReference type="InterPro" id="IPR013534">
    <property type="entry name" value="Starch_synth_cat_dom"/>
</dbReference>
<dbReference type="SUPFAM" id="SSF53756">
    <property type="entry name" value="UDP-Glycosyltransferase/glycogen phosphorylase"/>
    <property type="match status" value="1"/>
</dbReference>
<dbReference type="RefSeq" id="WP_338617846.1">
    <property type="nucleotide sequence ID" value="NZ_AP028127.1"/>
</dbReference>
<sequence length="386" mass="43753">MRVYEFARNYEMTSKELVGICQELGISVKAQSKLDEKQLSALSQHFNREEGHAKPMENVSEVEACLVEMDTNDEVEACLVEMDTNDEVEACLIEMDTNDEVEECLLETDANDEVEECLLETDANDGMEEVVIADQPEEGIIGRKMAYIVTECEPFTSLGELGKISAEFAKKRVSEGHSLVVALPKYRSITDAYGKEMDWLMDLPVRLGNKTVRVSLFKLVIDSVTYLFIGNDGYFHRDDIYGYDDDVERFAFFNRAVLEALPYLGDAVEEIHLNDWHTSMIPLMLEVDYKSRPFYQGVKTILTIHNLEYQGWCEAEILPSILGISRQYYENGLTRMGDAVNLLKSGIETAHQIRLQGMSQSQLTLPQIQQSGMVALIENKLNHQVA</sequence>
<dbReference type="Gene3D" id="1.10.10.2480">
    <property type="match status" value="1"/>
</dbReference>
<keyword evidence="8" id="KW-1185">Reference proteome</keyword>
<dbReference type="Pfam" id="PF08323">
    <property type="entry name" value="Glyco_transf_5"/>
    <property type="match status" value="1"/>
</dbReference>
<dbReference type="Gene3D" id="3.40.50.2000">
    <property type="entry name" value="Glycogen Phosphorylase B"/>
    <property type="match status" value="1"/>
</dbReference>
<keyword evidence="4" id="KW-0808">Transferase</keyword>
<feature type="domain" description="Translation initiation factor IF-2 N-terminal" evidence="5">
    <location>
        <begin position="1"/>
        <end position="49"/>
    </location>
</feature>
<evidence type="ECO:0000313" key="7">
    <source>
        <dbReference type="EMBL" id="BEH90369.1"/>
    </source>
</evidence>
<evidence type="ECO:0000259" key="5">
    <source>
        <dbReference type="Pfam" id="PF04760"/>
    </source>
</evidence>
<proteinExistence type="predicted"/>
<reference evidence="7" key="1">
    <citation type="journal article" date="2024" name="Int. J. Syst. Evol. Microbiol.">
        <title>Turicibacter faecis sp. nov., isolated from faeces of heart failure mouse model.</title>
        <authorList>
            <person name="Imamura Y."/>
            <person name="Motooka D."/>
            <person name="Nakajima Y."/>
            <person name="Ito S."/>
            <person name="Kitakaze M."/>
            <person name="Iida T."/>
            <person name="Nakamura S."/>
        </authorList>
    </citation>
    <scope>NUCLEOTIDE SEQUENCE</scope>
    <source>
        <strain evidence="7">TC023</strain>
    </source>
</reference>
<evidence type="ECO:0000256" key="4">
    <source>
        <dbReference type="ARBA" id="ARBA00022679"/>
    </source>
</evidence>
<dbReference type="Proteomes" id="UP001432099">
    <property type="component" value="Chromosome"/>
</dbReference>
<evidence type="ECO:0000256" key="2">
    <source>
        <dbReference type="ARBA" id="ARBA00012588"/>
    </source>
</evidence>
<keyword evidence="3" id="KW-0328">Glycosyltransferase</keyword>
<protein>
    <recommendedName>
        <fullName evidence="2">starch synthase</fullName>
        <ecNumber evidence="2">2.4.1.21</ecNumber>
    </recommendedName>
</protein>
<gene>
    <name evidence="7" type="ORF">T23_04710</name>
</gene>
<accession>A0ABN6Z954</accession>
<name>A0ABN6Z954_9FIRM</name>
<feature type="domain" description="Starch synthase catalytic" evidence="6">
    <location>
        <begin position="146"/>
        <end position="353"/>
    </location>
</feature>
<evidence type="ECO:0000259" key="6">
    <source>
        <dbReference type="Pfam" id="PF08323"/>
    </source>
</evidence>